<dbReference type="InterPro" id="IPR017853">
    <property type="entry name" value="GH"/>
</dbReference>
<name>A0ABS7Z9F3_9SPHI</name>
<dbReference type="Gene3D" id="2.60.40.1510">
    <property type="entry name" value="ntegrin, alpha v. Chain A, domain 3"/>
    <property type="match status" value="1"/>
</dbReference>
<organism evidence="2 3">
    <name type="scientific">Sphingobacterium bovistauri</name>
    <dbReference type="NCBI Taxonomy" id="2781959"/>
    <lineage>
        <taxon>Bacteria</taxon>
        <taxon>Pseudomonadati</taxon>
        <taxon>Bacteroidota</taxon>
        <taxon>Sphingobacteriia</taxon>
        <taxon>Sphingobacteriales</taxon>
        <taxon>Sphingobacteriaceae</taxon>
        <taxon>Sphingobacterium</taxon>
    </lineage>
</organism>
<proteinExistence type="predicted"/>
<keyword evidence="3" id="KW-1185">Reference proteome</keyword>
<dbReference type="Pfam" id="PF08522">
    <property type="entry name" value="BT_3987-like_N"/>
    <property type="match status" value="1"/>
</dbReference>
<evidence type="ECO:0000259" key="1">
    <source>
        <dbReference type="Pfam" id="PF08522"/>
    </source>
</evidence>
<protein>
    <submittedName>
        <fullName evidence="2">DUF1735 domain-containing protein</fullName>
    </submittedName>
</protein>
<dbReference type="RefSeq" id="WP_225552945.1">
    <property type="nucleotide sequence ID" value="NZ_JADEYP010000014.1"/>
</dbReference>
<dbReference type="Gene3D" id="3.20.20.80">
    <property type="entry name" value="Glycosidases"/>
    <property type="match status" value="1"/>
</dbReference>
<dbReference type="InterPro" id="IPR001579">
    <property type="entry name" value="Glyco_hydro_18_chit_AS"/>
</dbReference>
<evidence type="ECO:0000313" key="2">
    <source>
        <dbReference type="EMBL" id="MCA5005324.1"/>
    </source>
</evidence>
<sequence length="482" mass="54625">MKKILYIMSLSFLFFSCTQEMTLPSKDASELEIASSDGVTLLNKINPSAETTLIDREGEYDFVFTSNKPAASESYLTLASRTELTNLVTEYNRHLLTTEYAILPETNLEVNAVKIEAGKSTADVKLTIKNFDKLAFGFYLVPFKVNFEGKTAIHMVKVFKDGAYSALSPNSKKAMPTLASNCVLRTEPMKMIGYIETNDWDIRNLANFVLKGSKKPVFDYIVIFAANMNYDPIKKRRYLHFNDKLEPFVKDAVRYTKPLKDRGIKLIVDILPNHQGVGFYNFQSYNEALDFVKELKMWADKLGIDGFDIDEEYANYSVLPSLPTKGNQSVFYFMRAFKDIMPDKLLTLYDYGHSLSSFSEDEDTKKKVNDFIDLNWSDYNITSGPRAGISNHKYGNLSVEGNLRSYYFSSPTVYGPTLRSRAQSNVTNCYGNFMIFNIRGTEIKPNNSGVSTAAQSLSYITQVFYGEDAEFNGKYYVGQNGL</sequence>
<reference evidence="2" key="1">
    <citation type="submission" date="2020-10" db="EMBL/GenBank/DDBJ databases">
        <authorList>
            <person name="Lu T."/>
            <person name="Wang Q."/>
            <person name="Han X."/>
        </authorList>
    </citation>
    <scope>NUCLEOTIDE SEQUENCE</scope>
    <source>
        <strain evidence="2">WQ 366</strain>
    </source>
</reference>
<dbReference type="PROSITE" id="PS01095">
    <property type="entry name" value="GH18_1"/>
    <property type="match status" value="1"/>
</dbReference>
<dbReference type="SUPFAM" id="SSF51445">
    <property type="entry name" value="(Trans)glycosidases"/>
    <property type="match status" value="1"/>
</dbReference>
<dbReference type="Proteomes" id="UP001165302">
    <property type="component" value="Unassembled WGS sequence"/>
</dbReference>
<dbReference type="PROSITE" id="PS51257">
    <property type="entry name" value="PROKAR_LIPOPROTEIN"/>
    <property type="match status" value="1"/>
</dbReference>
<feature type="domain" description="BT-3987-like N-terminal" evidence="1">
    <location>
        <begin position="58"/>
        <end position="146"/>
    </location>
</feature>
<accession>A0ABS7Z9F3</accession>
<dbReference type="EMBL" id="JADEYP010000014">
    <property type="protein sequence ID" value="MCA5005324.1"/>
    <property type="molecule type" value="Genomic_DNA"/>
</dbReference>
<dbReference type="InterPro" id="IPR013728">
    <property type="entry name" value="BT_3987-like_N"/>
</dbReference>
<comment type="caution">
    <text evidence="2">The sequence shown here is derived from an EMBL/GenBank/DDBJ whole genome shotgun (WGS) entry which is preliminary data.</text>
</comment>
<evidence type="ECO:0000313" key="3">
    <source>
        <dbReference type="Proteomes" id="UP001165302"/>
    </source>
</evidence>
<gene>
    <name evidence="2" type="ORF">IPZ78_09180</name>
</gene>